<gene>
    <name evidence="1" type="ORF">BN890_53340</name>
</gene>
<dbReference type="EMBL" id="CBXG010000056">
    <property type="protein sequence ID" value="CDM07706.1"/>
    <property type="molecule type" value="Genomic_DNA"/>
</dbReference>
<reference evidence="1 2" key="1">
    <citation type="submission" date="2013-12" db="EMBL/GenBank/DDBJ databases">
        <title>Improved hybrid genome assemblies of Bacteroides xylanisolvens SD CC 1b and Bacteroides xylanisolvens SD CC 2a using Illumina and 454 Sequencing.</title>
        <authorList>
            <person name="Ramaraj T."/>
            <person name="Sundararajan A."/>
            <person name="Mudge J."/>
            <person name="Schilkey F.D."/>
            <person name="Delvecchio V."/>
            <person name="Donlon M."/>
            <person name="Ziemer C."/>
        </authorList>
    </citation>
    <scope>NUCLEOTIDE SEQUENCE [LARGE SCALE GENOMIC DNA]</scope>
</reference>
<organism evidence="1 2">
    <name type="scientific">Bacteroides xylanisolvens SD CC 1b</name>
    <dbReference type="NCBI Taxonomy" id="702447"/>
    <lineage>
        <taxon>Bacteria</taxon>
        <taxon>Pseudomonadati</taxon>
        <taxon>Bacteroidota</taxon>
        <taxon>Bacteroidia</taxon>
        <taxon>Bacteroidales</taxon>
        <taxon>Bacteroidaceae</taxon>
        <taxon>Bacteroides</taxon>
    </lineage>
</organism>
<evidence type="ECO:0000313" key="2">
    <source>
        <dbReference type="Proteomes" id="UP000019380"/>
    </source>
</evidence>
<evidence type="ECO:0000313" key="1">
    <source>
        <dbReference type="EMBL" id="CDM07706.1"/>
    </source>
</evidence>
<protein>
    <submittedName>
        <fullName evidence="1">Uncharacterized protein</fullName>
    </submittedName>
</protein>
<dbReference type="AlphaFoldDB" id="W6PCA4"/>
<comment type="caution">
    <text evidence="1">The sequence shown here is derived from an EMBL/GenBank/DDBJ whole genome shotgun (WGS) entry which is preliminary data.</text>
</comment>
<sequence length="331" mass="36624">MISENMINRYKEAVPYAPGKKMEVGDAFFFTRQDIDRIQSDTDLLADIKDMFHKRSIVMMMEGGTNEDFNTVCTLLDCYNPYAKEDESYSDELPLWVFSGPLPSASGFYSKLNALSTATGADGKESVQTINEYGQGFHCDMTSQSLQRALEPKAPSNGSSDLKNLISAYIVIGQNSYTAPPVHGHEGKGTTDNFQVEAKIWTAYSKDRKEHFYLVNLGFIAYVEPSFYGEWHTKVSTLKMKGYGFCLTDVNLEFAPVHPNGAIIHAHSPQTTERQSSYTSSVSFELGGSVSVTGPEISGGISISNSHTETINDIEVINRTNPAQGSPQLRW</sequence>
<accession>W6PCA4</accession>
<proteinExistence type="predicted"/>
<dbReference type="Proteomes" id="UP000019380">
    <property type="component" value="Unassembled WGS sequence"/>
</dbReference>
<name>W6PCA4_9BACE</name>